<feature type="compositionally biased region" description="Basic residues" evidence="3">
    <location>
        <begin position="124"/>
        <end position="134"/>
    </location>
</feature>
<dbReference type="PANTHER" id="PTHR12381">
    <property type="entry name" value="HETEROGENEOUS NUCLEAR RIBONUCLEOPROTEIN U FAMILY MEMBER"/>
    <property type="match status" value="1"/>
</dbReference>
<sequence length="1346" mass="142893">MDGAFDVANLKVNDLRDELKRRSLNPIGTKAILTQRLQQALSAEGLTLQDFAKSLTERDAAPVAPTSPAKPAPESDAQVLPSGDANVEVKPEEVAPAVDINADSQEEPKSVGEQKEEPEPVAVKRSRSRSPRRSPSREHDKEKRSPRPSRPSVSIDDEADGWELKEDVFLDGYNCDLSLLVDKSGYSAKPMTTGGFSLMWAGVRANYGIRKGKVFFEVRLLKQIPVENLDSLSGGATHVLRVGWSTETTGFALGEEPLSFGYGGTGKKSCDNKFTDYGCKFGEGDTVGSFLELTDSEAVMSFAVNGVHQGECFRVSLSSLGSEPVLFPHIYVKNVEFSVNFGQSDMPAWFAPSFEDPASWKIMNETPIADRVHGRMPPASKSECEVTMMIGLPGCGKTYFAENLCKEHKEKQFNMLGTNLILDKMKVTGLNRKRNYAGRWDVLIEKATHCLNSLISLACKRRRNYILDQTNVYPSAQRRKMRPFEGFQRKAIVIVPTDEEFRRRIAQREKEEGKEVPENAVLEMKANFEIPKPSSEDPSSPFDDVIFTELPRKEAEDLVKKYNAEGRSNRPPPEKRQRMDHSRDHGRESRFSDRDKSDRSRPDSYSRSPPYRDNRDRRDMRGGYDNYRDRSDDRNRFSRGPPGRDRGDSYGRGGRFGSGGPDARFGRGPYGGDRPMGPPPYGAYPSGPGPRGRGGPGPRGAYGPPPGGMDFRGGRGAGMNPMNGPGGFRGGPPPGRLDTAPKPENFGGFEQPQSGYGASADKYSTESSGRQPSPKPYPFSRGGTAGRGMPARGGSTTTTPSTASGGFNRVEDTEAKWATGPTRGGMDRGRGIPSGRPNYRGGGPPGSSYTDSYGSYGRPDTYNTGYAAYGDGESTNYGQSPSGGPPTASGRQSGSRFSTAPPKGGQESYSSYETYGTKPEDDQDTGFRSNLGSRGSRGSFSQQSGRPGPKPQTDSTFRGANPPAPGDAPSYAYGDYYASDPYGETQQQSGNRSYNAQSGASGKPGPPPAAGTQQHRQQTGSFAVGAAGPPRGGRPSRFSSQTDDAVISGTNPTAPYPPTGGGSQGGYQYYGGMNASSGPSATGGARKDINNVSAPTRERTRFDQGPPSSATSAPAGSSRQDQPPAGQSQQSYNYGYGQQSQKSDYSGYGGSYGSYGNTNNTYGSYAGYTSGSQQPSSASGPVTTTAPSLYASAVGGSTRQSTVSDSSQANASSAYTSYYGSYGAAASSAGIGAPGTTAAAANSGQTAAAGSTAAAGYDASFYAAQQFNAWQYNQAPSTAGASAGAAPPASAAVGAGSSSAAVPSAANPQSYQAYNYPYSNYGYGGSGASGQSGSTQSASQYYSGYQ</sequence>
<feature type="compositionally biased region" description="Polar residues" evidence="3">
    <location>
        <begin position="984"/>
        <end position="995"/>
    </location>
</feature>
<feature type="domain" description="B30.2/SPRY" evidence="4">
    <location>
        <begin position="148"/>
        <end position="346"/>
    </location>
</feature>
<dbReference type="Gene3D" id="1.10.720.30">
    <property type="entry name" value="SAP domain"/>
    <property type="match status" value="1"/>
</dbReference>
<dbReference type="PANTHER" id="PTHR12381:SF56">
    <property type="entry name" value="B30.2_SPRY DOMAIN-CONTAINING PROTEIN-RELATED"/>
    <property type="match status" value="1"/>
</dbReference>
<dbReference type="PROSITE" id="PS50800">
    <property type="entry name" value="SAP"/>
    <property type="match status" value="1"/>
</dbReference>
<dbReference type="CDD" id="cd12884">
    <property type="entry name" value="SPRY_hnRNP"/>
    <property type="match status" value="1"/>
</dbReference>
<feature type="region of interest" description="Disordered" evidence="3">
    <location>
        <begin position="1326"/>
        <end position="1346"/>
    </location>
</feature>
<protein>
    <submittedName>
        <fullName evidence="6">Uncharacterized protein</fullName>
    </submittedName>
</protein>
<dbReference type="Gene3D" id="3.40.50.300">
    <property type="entry name" value="P-loop containing nucleotide triphosphate hydrolases"/>
    <property type="match status" value="1"/>
</dbReference>
<dbReference type="FunFam" id="3.40.50.300:FF:000355">
    <property type="entry name" value="Heterogeneous nuclear ribonucleoprotein U-like 1, isoform CRA_a"/>
    <property type="match status" value="1"/>
</dbReference>
<dbReference type="SUPFAM" id="SSF49899">
    <property type="entry name" value="Concanavalin A-like lectins/glucanases"/>
    <property type="match status" value="1"/>
</dbReference>
<dbReference type="GO" id="GO:0003723">
    <property type="term" value="F:RNA binding"/>
    <property type="evidence" value="ECO:0007669"/>
    <property type="project" value="TreeGrafter"/>
</dbReference>
<reference evidence="6" key="1">
    <citation type="submission" date="2016-01" db="EMBL/GenBank/DDBJ databases">
        <title>Reference transcriptome for the parasite Schistocephalus solidus: insights into the molecular evolution of parasitism.</title>
        <authorList>
            <person name="Hebert F.O."/>
            <person name="Grambauer S."/>
            <person name="Barber I."/>
            <person name="Landry C.R."/>
            <person name="Aubin-Horth N."/>
        </authorList>
    </citation>
    <scope>NUCLEOTIDE SEQUENCE</scope>
</reference>
<dbReference type="GO" id="GO:0005634">
    <property type="term" value="C:nucleus"/>
    <property type="evidence" value="ECO:0007669"/>
    <property type="project" value="UniProtKB-SubCell"/>
</dbReference>
<feature type="compositionally biased region" description="Polar residues" evidence="3">
    <location>
        <begin position="889"/>
        <end position="898"/>
    </location>
</feature>
<dbReference type="InterPro" id="IPR013320">
    <property type="entry name" value="ConA-like_dom_sf"/>
</dbReference>
<feature type="compositionally biased region" description="Polar residues" evidence="3">
    <location>
        <begin position="873"/>
        <end position="882"/>
    </location>
</feature>
<feature type="compositionally biased region" description="Low complexity" evidence="3">
    <location>
        <begin position="846"/>
        <end position="857"/>
    </location>
</feature>
<feature type="compositionally biased region" description="Basic and acidic residues" evidence="3">
    <location>
        <begin position="106"/>
        <end position="118"/>
    </location>
</feature>
<dbReference type="InterPro" id="IPR043136">
    <property type="entry name" value="B30.2/SPRY_sf"/>
</dbReference>
<gene>
    <name evidence="6" type="ORF">TR159823</name>
</gene>
<dbReference type="InterPro" id="IPR003034">
    <property type="entry name" value="SAP_dom"/>
</dbReference>
<feature type="compositionally biased region" description="Low complexity" evidence="3">
    <location>
        <begin position="1331"/>
        <end position="1346"/>
    </location>
</feature>
<dbReference type="SUPFAM" id="SSF68906">
    <property type="entry name" value="SAP domain"/>
    <property type="match status" value="1"/>
</dbReference>
<feature type="compositionally biased region" description="Polar residues" evidence="3">
    <location>
        <begin position="1012"/>
        <end position="1021"/>
    </location>
</feature>
<name>A0A0X3PRJ5_SCHSO</name>
<dbReference type="SMART" id="SM00513">
    <property type="entry name" value="SAP"/>
    <property type="match status" value="1"/>
</dbReference>
<dbReference type="EMBL" id="GEEE01013409">
    <property type="protein sequence ID" value="JAP49816.1"/>
    <property type="molecule type" value="Transcribed_RNA"/>
</dbReference>
<organism evidence="6">
    <name type="scientific">Schistocephalus solidus</name>
    <name type="common">Tapeworm</name>
    <dbReference type="NCBI Taxonomy" id="70667"/>
    <lineage>
        <taxon>Eukaryota</taxon>
        <taxon>Metazoa</taxon>
        <taxon>Spiralia</taxon>
        <taxon>Lophotrochozoa</taxon>
        <taxon>Platyhelminthes</taxon>
        <taxon>Cestoda</taxon>
        <taxon>Eucestoda</taxon>
        <taxon>Diphyllobothriidea</taxon>
        <taxon>Diphyllobothriidae</taxon>
        <taxon>Schistocephalus</taxon>
    </lineage>
</organism>
<feature type="compositionally biased region" description="Gly residues" evidence="3">
    <location>
        <begin position="689"/>
        <end position="700"/>
    </location>
</feature>
<dbReference type="GO" id="GO:0000380">
    <property type="term" value="P:alternative mRNA splicing, via spliceosome"/>
    <property type="evidence" value="ECO:0007669"/>
    <property type="project" value="TreeGrafter"/>
</dbReference>
<feature type="compositionally biased region" description="Low complexity" evidence="3">
    <location>
        <begin position="793"/>
        <end position="806"/>
    </location>
</feature>
<feature type="region of interest" description="Disordered" evidence="3">
    <location>
        <begin position="561"/>
        <end position="1188"/>
    </location>
</feature>
<dbReference type="InterPro" id="IPR001870">
    <property type="entry name" value="B30.2/SPRY"/>
</dbReference>
<feature type="compositionally biased region" description="Basic and acidic residues" evidence="3">
    <location>
        <begin position="561"/>
        <end position="649"/>
    </location>
</feature>
<feature type="compositionally biased region" description="Gly residues" evidence="3">
    <location>
        <begin position="650"/>
        <end position="660"/>
    </location>
</feature>
<evidence type="ECO:0000256" key="2">
    <source>
        <dbReference type="ARBA" id="ARBA00023242"/>
    </source>
</evidence>
<feature type="domain" description="SAP" evidence="5">
    <location>
        <begin position="7"/>
        <end position="41"/>
    </location>
</feature>
<evidence type="ECO:0000313" key="6">
    <source>
        <dbReference type="EMBL" id="JAP49816.1"/>
    </source>
</evidence>
<feature type="region of interest" description="Disordered" evidence="3">
    <location>
        <begin position="59"/>
        <end position="158"/>
    </location>
</feature>
<accession>A0A0X3PRJ5</accession>
<dbReference type="SUPFAM" id="SSF52540">
    <property type="entry name" value="P-loop containing nucleoside triphosphate hydrolases"/>
    <property type="match status" value="1"/>
</dbReference>
<feature type="compositionally biased region" description="Gly residues" evidence="3">
    <location>
        <begin position="1059"/>
        <end position="1069"/>
    </location>
</feature>
<dbReference type="InterPro" id="IPR027417">
    <property type="entry name" value="P-loop_NTPase"/>
</dbReference>
<feature type="region of interest" description="Disordered" evidence="3">
    <location>
        <begin position="1277"/>
        <end position="1304"/>
    </location>
</feature>
<feature type="compositionally biased region" description="Basic and acidic residues" evidence="3">
    <location>
        <begin position="135"/>
        <end position="145"/>
    </location>
</feature>
<feature type="compositionally biased region" description="Low complexity" evidence="3">
    <location>
        <begin position="1105"/>
        <end position="1118"/>
    </location>
</feature>
<keyword evidence="2" id="KW-0539">Nucleus</keyword>
<dbReference type="Gene3D" id="2.60.120.920">
    <property type="match status" value="1"/>
</dbReference>
<evidence type="ECO:0000256" key="3">
    <source>
        <dbReference type="SAM" id="MobiDB-lite"/>
    </source>
</evidence>
<evidence type="ECO:0000256" key="1">
    <source>
        <dbReference type="ARBA" id="ARBA00004123"/>
    </source>
</evidence>
<feature type="compositionally biased region" description="Low complexity" evidence="3">
    <location>
        <begin position="926"/>
        <end position="947"/>
    </location>
</feature>
<dbReference type="Pfam" id="PF02037">
    <property type="entry name" value="SAP"/>
    <property type="match status" value="1"/>
</dbReference>
<evidence type="ECO:0000259" key="4">
    <source>
        <dbReference type="PROSITE" id="PS50188"/>
    </source>
</evidence>
<proteinExistence type="predicted"/>
<dbReference type="InterPro" id="IPR036361">
    <property type="entry name" value="SAP_dom_sf"/>
</dbReference>
<dbReference type="Pfam" id="PF13671">
    <property type="entry name" value="AAA_33"/>
    <property type="match status" value="1"/>
</dbReference>
<dbReference type="PROSITE" id="PS50188">
    <property type="entry name" value="B302_SPRY"/>
    <property type="match status" value="1"/>
</dbReference>
<dbReference type="InterPro" id="IPR035778">
    <property type="entry name" value="SPRY_hnRNP_U"/>
</dbReference>
<feature type="compositionally biased region" description="Low complexity" evidence="3">
    <location>
        <begin position="1154"/>
        <end position="1181"/>
    </location>
</feature>
<comment type="subcellular location">
    <subcellularLocation>
        <location evidence="1">Nucleus</location>
    </subcellularLocation>
</comment>
<feature type="compositionally biased region" description="Low complexity" evidence="3">
    <location>
        <begin position="1126"/>
        <end position="1146"/>
    </location>
</feature>
<evidence type="ECO:0000259" key="5">
    <source>
        <dbReference type="PROSITE" id="PS50800"/>
    </source>
</evidence>